<proteinExistence type="predicted"/>
<dbReference type="EMBL" id="DF196820">
    <property type="protein sequence ID" value="GAD31311.1"/>
    <property type="molecule type" value="Genomic_DNA"/>
</dbReference>
<dbReference type="Proteomes" id="UP000030675">
    <property type="component" value="Unassembled WGS sequence"/>
</dbReference>
<gene>
    <name evidence="1" type="ORF">PLEI_2969</name>
</gene>
<accession>V5ENI4</accession>
<protein>
    <submittedName>
        <fullName evidence="1">Uncharacterized protein</fullName>
    </submittedName>
</protein>
<evidence type="ECO:0000313" key="2">
    <source>
        <dbReference type="Proteomes" id="UP000030675"/>
    </source>
</evidence>
<evidence type="ECO:0000313" key="1">
    <source>
        <dbReference type="EMBL" id="GAD31311.1"/>
    </source>
</evidence>
<organism evidence="1 2">
    <name type="scientific">Photobacterium leiognathi lrivu.4.1</name>
    <dbReference type="NCBI Taxonomy" id="1248232"/>
    <lineage>
        <taxon>Bacteria</taxon>
        <taxon>Pseudomonadati</taxon>
        <taxon>Pseudomonadota</taxon>
        <taxon>Gammaproteobacteria</taxon>
        <taxon>Vibrionales</taxon>
        <taxon>Vibrionaceae</taxon>
        <taxon>Photobacterium</taxon>
    </lineage>
</organism>
<reference evidence="2" key="1">
    <citation type="submission" date="2012-12" db="EMBL/GenBank/DDBJ databases">
        <title>Genome Sequence of Photobacterium leiognathi lrivu.4.1.</title>
        <authorList>
            <person name="Urbanczyk H."/>
            <person name="Ogura Y."/>
            <person name="Hayashi T."/>
            <person name="Dunlap P.V."/>
        </authorList>
    </citation>
    <scope>NUCLEOTIDE SEQUENCE [LARGE SCALE GENOMIC DNA]</scope>
    <source>
        <strain evidence="2">lrivu.4.1</strain>
    </source>
</reference>
<sequence length="215" mass="24286">MNFNDCAQIGRSLACFHVGRLIKMTPSQKAVVITNNAIQKGFVSNRKPITGQQLTAFAKARTGENVPAWVAVSCVDLLMHYTDFVPENDNDWAVFAFAVTKQLPLVTDVSLLENLIPHRYDKELAIKWLTIAVNAKPRNDLFLQHARQTDFNDKSKYLVALLNDKQSINARELSFMLYRDFSHVKNVLELADGLDNVIVSRDGNSPETFTMRTDL</sequence>
<dbReference type="AlphaFoldDB" id="V5ENI4"/>
<dbReference type="HOGENOM" id="CLU_1282229_0_0_6"/>
<name>V5ENI4_PHOLE</name>
<dbReference type="RefSeq" id="WP_023934121.1">
    <property type="nucleotide sequence ID" value="NZ_DF196820.1"/>
</dbReference>